<gene>
    <name evidence="2" type="ORF">BJI46_12695</name>
</gene>
<dbReference type="Gene3D" id="3.30.70.1430">
    <property type="entry name" value="Multidrug efflux transporter AcrB pore domain"/>
    <property type="match status" value="2"/>
</dbReference>
<name>A0A1E7R870_9GAMM</name>
<evidence type="ECO:0000313" key="3">
    <source>
        <dbReference type="Proteomes" id="UP000185895"/>
    </source>
</evidence>
<keyword evidence="1" id="KW-0812">Transmembrane</keyword>
<feature type="transmembrane region" description="Helical" evidence="1">
    <location>
        <begin position="358"/>
        <end position="378"/>
    </location>
</feature>
<feature type="transmembrane region" description="Helical" evidence="1">
    <location>
        <begin position="457"/>
        <end position="479"/>
    </location>
</feature>
<accession>A0A1E7R870</accession>
<feature type="transmembrane region" description="Helical" evidence="1">
    <location>
        <begin position="888"/>
        <end position="907"/>
    </location>
</feature>
<reference evidence="2 3" key="1">
    <citation type="submission" date="2016-09" db="EMBL/GenBank/DDBJ databases">
        <authorList>
            <person name="Capua I."/>
            <person name="De Benedictis P."/>
            <person name="Joannis T."/>
            <person name="Lombin L.H."/>
            <person name="Cattoli G."/>
        </authorList>
    </citation>
    <scope>NUCLEOTIDE SEQUENCE [LARGE SCALE GENOMIC DNA]</scope>
    <source>
        <strain evidence="2 3">ANC 4671</strain>
    </source>
</reference>
<dbReference type="SUPFAM" id="SSF82693">
    <property type="entry name" value="Multidrug efflux transporter AcrB pore domain, PN1, PN2, PC1 and PC2 subdomains"/>
    <property type="match status" value="3"/>
</dbReference>
<keyword evidence="1" id="KW-1133">Transmembrane helix</keyword>
<feature type="transmembrane region" description="Helical" evidence="1">
    <location>
        <begin position="334"/>
        <end position="351"/>
    </location>
</feature>
<sequence>MNFSVWSIKNPIPSILLFILLSCVGLYSFYKMEIQSFPDIELPVVTVTATLPGAAPRQLETDVATKIEDAIYTLEGLKHQSTIISDGVVTTTVEFDLEKNLQEAVDDVRGAISRIQADLPAEMPTPAINKINVASSPILTYTIQAPEMDEVSLSWFVDHEVQRRLLQVHGVGAVSRVGGLTRQINIEPQLDQLTAIHMTVEDLSKQLKLTQLEASGGQMKLGQGEQVIRIDATAKTVADLSKINIALKNGNYIRLDQLANITDSYTERRSLALLDGQPVIGFEILRSKGASEIEVEKNIQLVLQQLQTQYPDLKLNEAFNFVNPVKSNYNGSMYLLYEGALLAILVVWLFLRDWRATLIAAIALPLSILPAFAGMYYLGFTINVVTLLALSLVVGILVDDAIVEIENIIRHMKNGQSPYQAAMNAVNEIGLAVIATTLSLIVVFLPTAFMSGVAGKFFVQFGWTASLAIFTSLLIARLLTPMMCAYLLKSFIQLNSDQQAKQDEVLKPKHNHGMVMDTYLNKVKWCVEHKWLTLIMAIVLFMTSMLLIPLLKKGFIPSSDTGQTQVRLELPAATNLKTMVDVAEYARKLIQQQTDIKSVYTTIGAGSVGNNPLASNLAEVRKAVLTIQLVDYQDRQKTLQQIEQDLRKTLIDHLSGTRVQIGLETANNSYQFALSGEDADKLLQTAYILEEQLRSIPNIGTVTSGVALERKEIVVKPDYAKAAMMGISPSTIAQTIRVATIGDYDQNLSKLNSDQRQIPIVMRLPVEVRQDIEKIKKLMINGQRGEVMLGSIAAMTMENGYSQIERFNRLRNINFIMELNGEALGDIATQVTSLPIMQNLPEGVVLTNTGDAEVMVELFSSFGLVIITGVVCIYAILILLFRDFFQPVTILMALLLSTAGAFILLLITNNLLALPSLIGLIMLMGIAAKNSILLVDYIIIARTQLQLTRAEAIQDACLKRARPIIMTSVAMGAGMLPIALGFGTDPSFRMPMAIAIIGGLVSSTLLSLLVIPAVYVIVDNFKNYFKSLVNRKNN</sequence>
<dbReference type="InterPro" id="IPR027463">
    <property type="entry name" value="AcrB_DN_DC_subdom"/>
</dbReference>
<comment type="caution">
    <text evidence="2">The sequence shown here is derived from an EMBL/GenBank/DDBJ whole genome shotgun (WGS) entry which is preliminary data.</text>
</comment>
<feature type="transmembrane region" description="Helical" evidence="1">
    <location>
        <begin position="913"/>
        <end position="940"/>
    </location>
</feature>
<feature type="transmembrane region" description="Helical" evidence="1">
    <location>
        <begin position="384"/>
        <end position="403"/>
    </location>
</feature>
<dbReference type="InterPro" id="IPR001036">
    <property type="entry name" value="Acrflvin-R"/>
</dbReference>
<proteinExistence type="predicted"/>
<dbReference type="PANTHER" id="PTHR32063">
    <property type="match status" value="1"/>
</dbReference>
<feature type="transmembrane region" description="Helical" evidence="1">
    <location>
        <begin position="858"/>
        <end position="881"/>
    </location>
</feature>
<feature type="transmembrane region" description="Helical" evidence="1">
    <location>
        <begin position="531"/>
        <end position="551"/>
    </location>
</feature>
<dbReference type="Proteomes" id="UP000185895">
    <property type="component" value="Unassembled WGS sequence"/>
</dbReference>
<dbReference type="Gene3D" id="1.20.1640.10">
    <property type="entry name" value="Multidrug efflux transporter AcrB transmembrane domain"/>
    <property type="match status" value="2"/>
</dbReference>
<dbReference type="Gene3D" id="3.30.70.1320">
    <property type="entry name" value="Multidrug efflux transporter AcrB pore domain like"/>
    <property type="match status" value="1"/>
</dbReference>
<evidence type="ECO:0000256" key="1">
    <source>
        <dbReference type="SAM" id="Phobius"/>
    </source>
</evidence>
<dbReference type="STRING" id="1262585.BJI46_12695"/>
<protein>
    <submittedName>
        <fullName evidence="2">RND transporter</fullName>
    </submittedName>
</protein>
<dbReference type="Pfam" id="PF00873">
    <property type="entry name" value="ACR_tran"/>
    <property type="match status" value="1"/>
</dbReference>
<dbReference type="SUPFAM" id="SSF82714">
    <property type="entry name" value="Multidrug efflux transporter AcrB TolC docking domain, DN and DC subdomains"/>
    <property type="match status" value="2"/>
</dbReference>
<feature type="transmembrane region" description="Helical" evidence="1">
    <location>
        <begin position="961"/>
        <end position="980"/>
    </location>
</feature>
<dbReference type="OrthoDB" id="9757904at2"/>
<dbReference type="GO" id="GO:0005886">
    <property type="term" value="C:plasma membrane"/>
    <property type="evidence" value="ECO:0007669"/>
    <property type="project" value="TreeGrafter"/>
</dbReference>
<dbReference type="PANTHER" id="PTHR32063:SF77">
    <property type="entry name" value="ACR FAMILY TRANSPORT PROTEIN"/>
    <property type="match status" value="1"/>
</dbReference>
<keyword evidence="3" id="KW-1185">Reference proteome</keyword>
<dbReference type="AlphaFoldDB" id="A0A1E7R870"/>
<feature type="transmembrane region" description="Helical" evidence="1">
    <location>
        <begin position="12"/>
        <end position="30"/>
    </location>
</feature>
<dbReference type="SUPFAM" id="SSF82866">
    <property type="entry name" value="Multidrug efflux transporter AcrB transmembrane domain"/>
    <property type="match status" value="2"/>
</dbReference>
<keyword evidence="1" id="KW-0472">Membrane</keyword>
<dbReference type="GO" id="GO:0042910">
    <property type="term" value="F:xenobiotic transmembrane transporter activity"/>
    <property type="evidence" value="ECO:0007669"/>
    <property type="project" value="TreeGrafter"/>
</dbReference>
<dbReference type="Gene3D" id="3.30.70.1440">
    <property type="entry name" value="Multidrug efflux transporter AcrB pore domain"/>
    <property type="match status" value="1"/>
</dbReference>
<evidence type="ECO:0000313" key="2">
    <source>
        <dbReference type="EMBL" id="OEY95528.1"/>
    </source>
</evidence>
<dbReference type="EMBL" id="MKKK01000025">
    <property type="protein sequence ID" value="OEY95528.1"/>
    <property type="molecule type" value="Genomic_DNA"/>
</dbReference>
<feature type="transmembrane region" description="Helical" evidence="1">
    <location>
        <begin position="992"/>
        <end position="1018"/>
    </location>
</feature>
<dbReference type="PRINTS" id="PR00702">
    <property type="entry name" value="ACRIFLAVINRP"/>
</dbReference>
<dbReference type="RefSeq" id="WP_070070000.1">
    <property type="nucleotide sequence ID" value="NZ_MKKK01000025.1"/>
</dbReference>
<feature type="transmembrane region" description="Helical" evidence="1">
    <location>
        <begin position="424"/>
        <end position="445"/>
    </location>
</feature>
<organism evidence="2 3">
    <name type="scientific">Acinetobacter qingfengensis</name>
    <dbReference type="NCBI Taxonomy" id="1262585"/>
    <lineage>
        <taxon>Bacteria</taxon>
        <taxon>Pseudomonadati</taxon>
        <taxon>Pseudomonadota</taxon>
        <taxon>Gammaproteobacteria</taxon>
        <taxon>Moraxellales</taxon>
        <taxon>Moraxellaceae</taxon>
        <taxon>Acinetobacter</taxon>
    </lineage>
</organism>
<dbReference type="Gene3D" id="3.30.2090.10">
    <property type="entry name" value="Multidrug efflux transporter AcrB TolC docking domain, DN and DC subdomains"/>
    <property type="match status" value="2"/>
</dbReference>